<evidence type="ECO:0000313" key="5">
    <source>
        <dbReference type="EMBL" id="CAG8444163.1"/>
    </source>
</evidence>
<feature type="compositionally biased region" description="Basic and acidic residues" evidence="3">
    <location>
        <begin position="394"/>
        <end position="420"/>
    </location>
</feature>
<dbReference type="GO" id="GO:0006397">
    <property type="term" value="P:mRNA processing"/>
    <property type="evidence" value="ECO:0007669"/>
    <property type="project" value="UniProtKB-KW"/>
</dbReference>
<dbReference type="Pfam" id="PF00076">
    <property type="entry name" value="RRM_1"/>
    <property type="match status" value="1"/>
</dbReference>
<protein>
    <submittedName>
        <fullName evidence="5">15896_t:CDS:1</fullName>
    </submittedName>
</protein>
<comment type="caution">
    <text evidence="5">The sequence shown here is derived from an EMBL/GenBank/DDBJ whole genome shotgun (WGS) entry which is preliminary data.</text>
</comment>
<feature type="region of interest" description="Disordered" evidence="3">
    <location>
        <begin position="381"/>
        <end position="428"/>
    </location>
</feature>
<keyword evidence="6" id="KW-1185">Reference proteome</keyword>
<organism evidence="5 6">
    <name type="scientific">Funneliformis mosseae</name>
    <name type="common">Endomycorrhizal fungus</name>
    <name type="synonym">Glomus mosseae</name>
    <dbReference type="NCBI Taxonomy" id="27381"/>
    <lineage>
        <taxon>Eukaryota</taxon>
        <taxon>Fungi</taxon>
        <taxon>Fungi incertae sedis</taxon>
        <taxon>Mucoromycota</taxon>
        <taxon>Glomeromycotina</taxon>
        <taxon>Glomeromycetes</taxon>
        <taxon>Glomerales</taxon>
        <taxon>Glomeraceae</taxon>
        <taxon>Funneliformis</taxon>
    </lineage>
</organism>
<dbReference type="GO" id="GO:0003723">
    <property type="term" value="F:RNA binding"/>
    <property type="evidence" value="ECO:0007669"/>
    <property type="project" value="UniProtKB-UniRule"/>
</dbReference>
<proteinExistence type="inferred from homology"/>
<evidence type="ECO:0000313" key="6">
    <source>
        <dbReference type="Proteomes" id="UP000789375"/>
    </source>
</evidence>
<dbReference type="EMBL" id="CAJVPP010000113">
    <property type="protein sequence ID" value="CAG8444163.1"/>
    <property type="molecule type" value="Genomic_DNA"/>
</dbReference>
<feature type="region of interest" description="Disordered" evidence="3">
    <location>
        <begin position="212"/>
        <end position="248"/>
    </location>
</feature>
<evidence type="ECO:0000256" key="3">
    <source>
        <dbReference type="SAM" id="MobiDB-lite"/>
    </source>
</evidence>
<name>A0A9N8V6F2_FUNMO</name>
<evidence type="ECO:0000256" key="1">
    <source>
        <dbReference type="ARBA" id="ARBA00006265"/>
    </source>
</evidence>
<accession>A0A9N8V6F2</accession>
<dbReference type="InterPro" id="IPR035979">
    <property type="entry name" value="RBD_domain_sf"/>
</dbReference>
<dbReference type="Gene3D" id="3.30.70.330">
    <property type="match status" value="1"/>
</dbReference>
<dbReference type="CDD" id="cd12372">
    <property type="entry name" value="RRM_CFIm68_CFIm59"/>
    <property type="match status" value="1"/>
</dbReference>
<feature type="compositionally biased region" description="Low complexity" evidence="3">
    <location>
        <begin position="228"/>
        <end position="244"/>
    </location>
</feature>
<keyword evidence="2" id="KW-0694">RNA-binding</keyword>
<dbReference type="GO" id="GO:0005634">
    <property type="term" value="C:nucleus"/>
    <property type="evidence" value="ECO:0007669"/>
    <property type="project" value="UniProtKB-SubCell"/>
</dbReference>
<sequence>MADEFDMYNDSNFDGGNGEHVDLYSEILDEDESRPAKRRRDNDLDYNVSILDHQHDIHENKDGDDDLFADFGEGEKAFEVKMEGTEEDSKAIIQTMTLEGHNNAVPRVSSANNGMNHQLPDRKPVTNATNALYLNELNWWTTDEDLRNIARDLGVGPDVTDVTFYEHKVNGKSRGVAYMEFTSPESATKVKERLDAIEITGKKCVVNFTSSANGNPFKTVPKEPPPKAARQAMQQQSSGGQRSSTNLPVRPAVMRPSGMEFHHPRGGFRGGQMVPEPRNFFANQMNPYGAFASGRGGYMNGFAGVGDASAFAMSPMMAARGGMMNMRGQVPSRRGMMGGRGVMRGGYGEDYSMGGGFSGGPAGFPAPHFNPAFFDQSGYGGAEESVPVAPRGQRGYDKALHGVKRTRDDEHGRVDGRDENNENTLPEPKLLERSRMFLDYHVYFTKFERASSRI</sequence>
<reference evidence="5" key="1">
    <citation type="submission" date="2021-06" db="EMBL/GenBank/DDBJ databases">
        <authorList>
            <person name="Kallberg Y."/>
            <person name="Tangrot J."/>
            <person name="Rosling A."/>
        </authorList>
    </citation>
    <scope>NUCLEOTIDE SEQUENCE</scope>
    <source>
        <strain evidence="5">87-6 pot B 2015</strain>
    </source>
</reference>
<dbReference type="InterPro" id="IPR012677">
    <property type="entry name" value="Nucleotide-bd_a/b_plait_sf"/>
</dbReference>
<dbReference type="PANTHER" id="PTHR23204">
    <property type="entry name" value="CLEAVAGE AND POLYADENYLATION SPECIFIC FACTOR"/>
    <property type="match status" value="1"/>
</dbReference>
<evidence type="ECO:0000256" key="2">
    <source>
        <dbReference type="PROSITE-ProRule" id="PRU00176"/>
    </source>
</evidence>
<dbReference type="SUPFAM" id="SSF54928">
    <property type="entry name" value="RNA-binding domain, RBD"/>
    <property type="match status" value="1"/>
</dbReference>
<feature type="domain" description="RRM" evidence="4">
    <location>
        <begin position="130"/>
        <end position="211"/>
    </location>
</feature>
<dbReference type="InterPro" id="IPR000504">
    <property type="entry name" value="RRM_dom"/>
</dbReference>
<comment type="similarity">
    <text evidence="1">Belongs to the RRM CPSF6/7 family.</text>
</comment>
<dbReference type="PROSITE" id="PS50102">
    <property type="entry name" value="RRM"/>
    <property type="match status" value="1"/>
</dbReference>
<dbReference type="SMART" id="SM00360">
    <property type="entry name" value="RRM"/>
    <property type="match status" value="1"/>
</dbReference>
<dbReference type="AlphaFoldDB" id="A0A9N8V6F2"/>
<evidence type="ECO:0000259" key="4">
    <source>
        <dbReference type="PROSITE" id="PS50102"/>
    </source>
</evidence>
<dbReference type="Proteomes" id="UP000789375">
    <property type="component" value="Unassembled WGS sequence"/>
</dbReference>
<gene>
    <name evidence="5" type="ORF">FMOSSE_LOCUS1046</name>
</gene>
<dbReference type="InterPro" id="IPR034772">
    <property type="entry name" value="CPSF6/7"/>
</dbReference>